<dbReference type="CDD" id="cd17546">
    <property type="entry name" value="REC_hyHK_CKI1_RcsC-like"/>
    <property type="match status" value="2"/>
</dbReference>
<sequence length="1356" mass="147743">MTAQQNPMSAARVLLPASLWFFVLAVAGMWLTRGENQVSILWFANALAVAYMHGQGRRRQLQILALTMVASLAANLLTGNNLAVSTLYTLANAAEVALVSYTIRHAGLAQDFEHSSSDMLKMILLGFLLPCACSATLAAALVAWVGLGEFELIFTGWYVSASLGLILIYPLVRRMRLQAAPAWASRIDWQRFARYALPILVLVVVALLYLPLPFLYILVALTFATHRLNFDEAHLLTVLAITCLGLMLSLGHVMPLGGVARWQLLFVYLPILITSVPPMLMAAARNENQIREAERQRFSEELQKSKQSLQSTIDHMPAMIGYWDQKLHNHFANAAYEKWFGLTPDQIRGMHISEVLGPAIYEQNSAHMHAALAGEARIFERSIVDGDGKLHNALTHYTPHIVKGKVQGFYVFASDITPLKEAQLQENRAQAKFASVIEAASEFAIITTDMVGTITLFSKGAERMLGYGADELVNLHTPAILHLQEELRARGEQLTAELGYPVEGFEVFVAKARRGLPQSQQWTFISKQGQHIPVNLVISNIHDEHQQTIGFLGIATDISRQKQLESSLIAARDQAEMASRTKSEFLANMSHEIRTPMNAVLGMSYLLGQTDLNANQRNYLDMIRSSGQSLLGILNDILDISKIEAGRIELSPTRFHLKDVLSALANMMSVNVGEKQLELSMGIDTAVPRELIGDALRLQQVLINITGNAIKFTEQGEVSLLVQLNPQEAQTGDRLLVQFIIRDTGIGMSAEQISRLFSAFEQADASTSRRFGGTGLGLAISKRLLDLMGGEISVQSQEGTGTEFVVSVPMQVAPPLADDSKPASLTTSSSQARKILVVDDNATSRSYIAKTIQAWGWQADTASSGEQALQKVREHLAHMHDPDYDYCAILIDWHMPGQDGLTTLAAIKALLASQQIPLILMTSAYDRSALNMDGKPDAPDAVLLKPVTGSSLYDVLQETSHHLQHATPLATANLNSAPVVIGTGSFTGKQILLVEDNYFNQIVATKILEQTGAVVKLANNGSEAVEIMKSAAGQFDLVLMDVQMPVMDGWTATDILRNELAMNLPILAMTAGVMTSEREHCLAAGMNDVISKPIDIDQMLAALARYLSPAQAATPAPSPALPPVLPTVSNQPASHIPPITNADADSRPTSSQPAITSTAFDPAKLMALAKGNPALIKTLSGVIQNMMNHASDDFALAISHWQQGDTQQAARGLHTLRGSIGTLGAKDFAQAALALENAIVQQDQARLPELLKVAQAQLQLTIDSVQAWLQAQNNDQAARPPQITQLSPAQLQEFKTLLQDQNMKASSLYKELQASLQQDWSAERQQAMENSMLALDFATALDLLGRADISFSQANG</sequence>
<evidence type="ECO:0000256" key="3">
    <source>
        <dbReference type="ARBA" id="ARBA00012438"/>
    </source>
</evidence>
<dbReference type="InterPro" id="IPR036097">
    <property type="entry name" value="HisK_dim/P_sf"/>
</dbReference>
<evidence type="ECO:0000256" key="9">
    <source>
        <dbReference type="ARBA" id="ARBA00022989"/>
    </source>
</evidence>
<feature type="domain" description="PAS" evidence="17">
    <location>
        <begin position="429"/>
        <end position="474"/>
    </location>
</feature>
<dbReference type="InterPro" id="IPR005467">
    <property type="entry name" value="His_kinase_dom"/>
</dbReference>
<dbReference type="InterPro" id="IPR013656">
    <property type="entry name" value="PAS_4"/>
</dbReference>
<evidence type="ECO:0000259" key="18">
    <source>
        <dbReference type="PROSITE" id="PS50113"/>
    </source>
</evidence>
<dbReference type="SMART" id="SM00388">
    <property type="entry name" value="HisKA"/>
    <property type="match status" value="1"/>
</dbReference>
<evidence type="ECO:0000256" key="8">
    <source>
        <dbReference type="ARBA" id="ARBA00022840"/>
    </source>
</evidence>
<feature type="domain" description="Response regulatory" evidence="16">
    <location>
        <begin position="834"/>
        <end position="960"/>
    </location>
</feature>
<dbReference type="Pfam" id="PF13426">
    <property type="entry name" value="PAS_9"/>
    <property type="match status" value="1"/>
</dbReference>
<dbReference type="RefSeq" id="WP_230413694.1">
    <property type="nucleotide sequence ID" value="NZ_JACOFX010000004.1"/>
</dbReference>
<evidence type="ECO:0000256" key="13">
    <source>
        <dbReference type="PROSITE-ProRule" id="PRU00169"/>
    </source>
</evidence>
<dbReference type="EMBL" id="JACOFX010000004">
    <property type="protein sequence ID" value="MBC3907983.1"/>
    <property type="molecule type" value="Genomic_DNA"/>
</dbReference>
<dbReference type="SUPFAM" id="SSF55785">
    <property type="entry name" value="PYP-like sensor domain (PAS domain)"/>
    <property type="match status" value="2"/>
</dbReference>
<dbReference type="InterPro" id="IPR008207">
    <property type="entry name" value="Sig_transdc_His_kin_Hpt_dom"/>
</dbReference>
<feature type="transmembrane region" description="Helical" evidence="14">
    <location>
        <begin position="61"/>
        <end position="77"/>
    </location>
</feature>
<accession>A0ABR6Z872</accession>
<dbReference type="InterPro" id="IPR011006">
    <property type="entry name" value="CheY-like_superfamily"/>
</dbReference>
<reference evidence="20 21" key="1">
    <citation type="submission" date="2020-08" db="EMBL/GenBank/DDBJ databases">
        <title>Novel species isolated from subtropical streams in China.</title>
        <authorList>
            <person name="Lu H."/>
        </authorList>
    </citation>
    <scope>NUCLEOTIDE SEQUENCE [LARGE SCALE GENOMIC DNA]</scope>
    <source>
        <strain evidence="20 21">NL8W</strain>
    </source>
</reference>
<keyword evidence="21" id="KW-1185">Reference proteome</keyword>
<dbReference type="Pfam" id="PF01627">
    <property type="entry name" value="Hpt"/>
    <property type="match status" value="1"/>
</dbReference>
<feature type="transmembrane region" description="Helical" evidence="14">
    <location>
        <begin position="12"/>
        <end position="31"/>
    </location>
</feature>
<dbReference type="PANTHER" id="PTHR45339:SF1">
    <property type="entry name" value="HYBRID SIGNAL TRANSDUCTION HISTIDINE KINASE J"/>
    <property type="match status" value="1"/>
</dbReference>
<dbReference type="Pfam" id="PF00512">
    <property type="entry name" value="HisKA"/>
    <property type="match status" value="1"/>
</dbReference>
<feature type="modified residue" description="4-aspartylphosphate" evidence="13">
    <location>
        <position position="892"/>
    </location>
</feature>
<feature type="transmembrane region" description="Helical" evidence="14">
    <location>
        <begin position="152"/>
        <end position="172"/>
    </location>
</feature>
<organism evidence="20 21">
    <name type="scientific">Undibacterium umbellatum</name>
    <dbReference type="NCBI Taxonomy" id="2762300"/>
    <lineage>
        <taxon>Bacteria</taxon>
        <taxon>Pseudomonadati</taxon>
        <taxon>Pseudomonadota</taxon>
        <taxon>Betaproteobacteria</taxon>
        <taxon>Burkholderiales</taxon>
        <taxon>Oxalobacteraceae</taxon>
        <taxon>Undibacterium</taxon>
    </lineage>
</organism>
<keyword evidence="10" id="KW-0902">Two-component regulatory system</keyword>
<comment type="caution">
    <text evidence="20">The sequence shown here is derived from an EMBL/GenBank/DDBJ whole genome shotgun (WGS) entry which is preliminary data.</text>
</comment>
<evidence type="ECO:0000256" key="11">
    <source>
        <dbReference type="ARBA" id="ARBA00023136"/>
    </source>
</evidence>
<dbReference type="InterPro" id="IPR003661">
    <property type="entry name" value="HisK_dim/P_dom"/>
</dbReference>
<dbReference type="CDD" id="cd00130">
    <property type="entry name" value="PAS"/>
    <property type="match status" value="2"/>
</dbReference>
<dbReference type="PROSITE" id="PS50109">
    <property type="entry name" value="HIS_KIN"/>
    <property type="match status" value="1"/>
</dbReference>
<feature type="transmembrane region" description="Helical" evidence="14">
    <location>
        <begin position="123"/>
        <end position="146"/>
    </location>
</feature>
<dbReference type="SUPFAM" id="SSF55874">
    <property type="entry name" value="ATPase domain of HSP90 chaperone/DNA topoisomerase II/histidine kinase"/>
    <property type="match status" value="1"/>
</dbReference>
<dbReference type="InterPro" id="IPR001610">
    <property type="entry name" value="PAC"/>
</dbReference>
<proteinExistence type="predicted"/>
<dbReference type="PROSITE" id="PS50113">
    <property type="entry name" value="PAC"/>
    <property type="match status" value="1"/>
</dbReference>
<evidence type="ECO:0000313" key="20">
    <source>
        <dbReference type="EMBL" id="MBC3907983.1"/>
    </source>
</evidence>
<keyword evidence="4" id="KW-1003">Cell membrane</keyword>
<dbReference type="Pfam" id="PF08448">
    <property type="entry name" value="PAS_4"/>
    <property type="match status" value="1"/>
</dbReference>
<keyword evidence="7" id="KW-0547">Nucleotide-binding</keyword>
<evidence type="ECO:0000259" key="19">
    <source>
        <dbReference type="PROSITE" id="PS50894"/>
    </source>
</evidence>
<dbReference type="Pfam" id="PF02518">
    <property type="entry name" value="HATPase_c"/>
    <property type="match status" value="1"/>
</dbReference>
<evidence type="ECO:0000259" key="15">
    <source>
        <dbReference type="PROSITE" id="PS50109"/>
    </source>
</evidence>
<dbReference type="PROSITE" id="PS50894">
    <property type="entry name" value="HPT"/>
    <property type="match status" value="1"/>
</dbReference>
<evidence type="ECO:0000313" key="21">
    <source>
        <dbReference type="Proteomes" id="UP000646911"/>
    </source>
</evidence>
<dbReference type="SMART" id="SM00448">
    <property type="entry name" value="REC"/>
    <property type="match status" value="2"/>
</dbReference>
<dbReference type="SMART" id="SM00086">
    <property type="entry name" value="PAC"/>
    <property type="match status" value="2"/>
</dbReference>
<feature type="domain" description="PAS" evidence="17">
    <location>
        <begin position="305"/>
        <end position="375"/>
    </location>
</feature>
<dbReference type="SMART" id="SM00091">
    <property type="entry name" value="PAS"/>
    <property type="match status" value="2"/>
</dbReference>
<keyword evidence="9 14" id="KW-1133">Transmembrane helix</keyword>
<dbReference type="NCBIfam" id="TIGR00229">
    <property type="entry name" value="sensory_box"/>
    <property type="match status" value="2"/>
</dbReference>
<feature type="modified residue" description="4-aspartylphosphate" evidence="13">
    <location>
        <position position="1041"/>
    </location>
</feature>
<evidence type="ECO:0000259" key="17">
    <source>
        <dbReference type="PROSITE" id="PS50112"/>
    </source>
</evidence>
<dbReference type="PANTHER" id="PTHR45339">
    <property type="entry name" value="HYBRID SIGNAL TRANSDUCTION HISTIDINE KINASE J"/>
    <property type="match status" value="1"/>
</dbReference>
<dbReference type="Gene3D" id="3.30.565.10">
    <property type="entry name" value="Histidine kinase-like ATPase, C-terminal domain"/>
    <property type="match status" value="1"/>
</dbReference>
<evidence type="ECO:0000256" key="2">
    <source>
        <dbReference type="ARBA" id="ARBA00004651"/>
    </source>
</evidence>
<evidence type="ECO:0000256" key="12">
    <source>
        <dbReference type="PROSITE-ProRule" id="PRU00110"/>
    </source>
</evidence>
<dbReference type="Proteomes" id="UP000646911">
    <property type="component" value="Unassembled WGS sequence"/>
</dbReference>
<dbReference type="Gene3D" id="3.40.50.2300">
    <property type="match status" value="2"/>
</dbReference>
<keyword evidence="11 14" id="KW-0472">Membrane</keyword>
<dbReference type="PROSITE" id="PS50110">
    <property type="entry name" value="RESPONSE_REGULATORY"/>
    <property type="match status" value="2"/>
</dbReference>
<feature type="domain" description="Histidine kinase" evidence="15">
    <location>
        <begin position="588"/>
        <end position="812"/>
    </location>
</feature>
<evidence type="ECO:0000256" key="6">
    <source>
        <dbReference type="ARBA" id="ARBA00022692"/>
    </source>
</evidence>
<dbReference type="Pfam" id="PF00072">
    <property type="entry name" value="Response_reg"/>
    <property type="match status" value="2"/>
</dbReference>
<dbReference type="PROSITE" id="PS50112">
    <property type="entry name" value="PAS"/>
    <property type="match status" value="2"/>
</dbReference>
<dbReference type="InterPro" id="IPR036890">
    <property type="entry name" value="HATPase_C_sf"/>
</dbReference>
<dbReference type="InterPro" id="IPR003594">
    <property type="entry name" value="HATPase_dom"/>
</dbReference>
<dbReference type="CDD" id="cd16922">
    <property type="entry name" value="HATPase_EvgS-ArcB-TorS-like"/>
    <property type="match status" value="1"/>
</dbReference>
<dbReference type="Gene3D" id="3.30.450.20">
    <property type="entry name" value="PAS domain"/>
    <property type="match status" value="2"/>
</dbReference>
<gene>
    <name evidence="20" type="ORF">H8L47_10425</name>
</gene>
<dbReference type="Gene3D" id="1.20.120.160">
    <property type="entry name" value="HPT domain"/>
    <property type="match status" value="1"/>
</dbReference>
<evidence type="ECO:0000256" key="4">
    <source>
        <dbReference type="ARBA" id="ARBA00022475"/>
    </source>
</evidence>
<feature type="domain" description="Response regulatory" evidence="16">
    <location>
        <begin position="990"/>
        <end position="1107"/>
    </location>
</feature>
<dbReference type="InterPro" id="IPR035965">
    <property type="entry name" value="PAS-like_dom_sf"/>
</dbReference>
<evidence type="ECO:0000259" key="16">
    <source>
        <dbReference type="PROSITE" id="PS50110"/>
    </source>
</evidence>
<dbReference type="SUPFAM" id="SSF47226">
    <property type="entry name" value="Histidine-containing phosphotransfer domain, HPT domain"/>
    <property type="match status" value="1"/>
</dbReference>
<evidence type="ECO:0000256" key="7">
    <source>
        <dbReference type="ARBA" id="ARBA00022741"/>
    </source>
</evidence>
<comment type="subcellular location">
    <subcellularLocation>
        <location evidence="2">Cell membrane</location>
        <topology evidence="2">Multi-pass membrane protein</topology>
    </subcellularLocation>
</comment>
<feature type="transmembrane region" description="Helical" evidence="14">
    <location>
        <begin position="192"/>
        <end position="221"/>
    </location>
</feature>
<dbReference type="InterPro" id="IPR004358">
    <property type="entry name" value="Sig_transdc_His_kin-like_C"/>
</dbReference>
<comment type="catalytic activity">
    <reaction evidence="1">
        <text>ATP + protein L-histidine = ADP + protein N-phospho-L-histidine.</text>
        <dbReference type="EC" id="2.7.13.3"/>
    </reaction>
</comment>
<dbReference type="InterPro" id="IPR001789">
    <property type="entry name" value="Sig_transdc_resp-reg_receiver"/>
</dbReference>
<dbReference type="InterPro" id="IPR000700">
    <property type="entry name" value="PAS-assoc_C"/>
</dbReference>
<evidence type="ECO:0000256" key="1">
    <source>
        <dbReference type="ARBA" id="ARBA00000085"/>
    </source>
</evidence>
<protein>
    <recommendedName>
        <fullName evidence="3">histidine kinase</fullName>
        <ecNumber evidence="3">2.7.13.3</ecNumber>
    </recommendedName>
</protein>
<keyword evidence="5 13" id="KW-0597">Phosphoprotein</keyword>
<dbReference type="EC" id="2.7.13.3" evidence="3"/>
<dbReference type="CDD" id="cd00082">
    <property type="entry name" value="HisKA"/>
    <property type="match status" value="1"/>
</dbReference>
<dbReference type="InterPro" id="IPR000014">
    <property type="entry name" value="PAS"/>
</dbReference>
<dbReference type="SMART" id="SM00387">
    <property type="entry name" value="HATPase_c"/>
    <property type="match status" value="1"/>
</dbReference>
<dbReference type="SUPFAM" id="SSF52172">
    <property type="entry name" value="CheY-like"/>
    <property type="match status" value="2"/>
</dbReference>
<dbReference type="SUPFAM" id="SSF47384">
    <property type="entry name" value="Homodimeric domain of signal transducing histidine kinase"/>
    <property type="match status" value="1"/>
</dbReference>
<dbReference type="PRINTS" id="PR00344">
    <property type="entry name" value="BCTRLSENSOR"/>
</dbReference>
<feature type="domain" description="HPt" evidence="19">
    <location>
        <begin position="1175"/>
        <end position="1268"/>
    </location>
</feature>
<dbReference type="InterPro" id="IPR036641">
    <property type="entry name" value="HPT_dom_sf"/>
</dbReference>
<keyword evidence="6 14" id="KW-0812">Transmembrane</keyword>
<evidence type="ECO:0000256" key="14">
    <source>
        <dbReference type="SAM" id="Phobius"/>
    </source>
</evidence>
<keyword evidence="8" id="KW-0067">ATP-binding</keyword>
<evidence type="ECO:0000256" key="5">
    <source>
        <dbReference type="ARBA" id="ARBA00022553"/>
    </source>
</evidence>
<dbReference type="Gene3D" id="1.10.287.130">
    <property type="match status" value="1"/>
</dbReference>
<name>A0ABR6Z872_9BURK</name>
<evidence type="ECO:0000256" key="10">
    <source>
        <dbReference type="ARBA" id="ARBA00023012"/>
    </source>
</evidence>
<feature type="modified residue" description="Phosphohistidine" evidence="12">
    <location>
        <position position="1214"/>
    </location>
</feature>
<feature type="transmembrane region" description="Helical" evidence="14">
    <location>
        <begin position="233"/>
        <end position="253"/>
    </location>
</feature>
<feature type="domain" description="PAC" evidence="18">
    <location>
        <begin position="518"/>
        <end position="570"/>
    </location>
</feature>
<feature type="transmembrane region" description="Helical" evidence="14">
    <location>
        <begin position="265"/>
        <end position="284"/>
    </location>
</feature>